<keyword evidence="6" id="KW-1185">Reference proteome</keyword>
<sequence>MKKILYVLFVIAILTCSVSVSFAADAINNTTDLNQAVSQAQKDNKTIMLVFDQDGCYYCDLLKKDVLSNNDVISKLNEGFITVVVDINSQPQLAAKYHVVGTPTMIFLDSNQKEINKIEGYVDAGEFLNTIKGM</sequence>
<dbReference type="PANTHER" id="PTHR15337:SF11">
    <property type="entry name" value="THIOREDOXIN DOMAIN-CONTAINING PROTEIN"/>
    <property type="match status" value="1"/>
</dbReference>
<keyword evidence="2" id="KW-0732">Signal</keyword>
<proteinExistence type="inferred from homology"/>
<protein>
    <submittedName>
        <fullName evidence="5">Protein disulfide-isomerase thioredoxin-related protein</fullName>
    </submittedName>
</protein>
<dbReference type="InterPro" id="IPR013766">
    <property type="entry name" value="Thioredoxin_domain"/>
</dbReference>
<dbReference type="Pfam" id="PF13098">
    <property type="entry name" value="Thioredoxin_2"/>
    <property type="match status" value="1"/>
</dbReference>
<evidence type="ECO:0000313" key="5">
    <source>
        <dbReference type="EMBL" id="ALT68110.1"/>
    </source>
</evidence>
<keyword evidence="3" id="KW-0249">Electron transport</keyword>
<organism evidence="5 6">
    <name type="scientific">Methanobrevibacter millerae</name>
    <dbReference type="NCBI Taxonomy" id="230361"/>
    <lineage>
        <taxon>Archaea</taxon>
        <taxon>Methanobacteriati</taxon>
        <taxon>Methanobacteriota</taxon>
        <taxon>Methanomada group</taxon>
        <taxon>Methanobacteria</taxon>
        <taxon>Methanobacteriales</taxon>
        <taxon>Methanobacteriaceae</taxon>
        <taxon>Methanobrevibacter</taxon>
    </lineage>
</organism>
<dbReference type="RefSeq" id="WP_058738459.1">
    <property type="nucleotide sequence ID" value="NZ_CP011266.1"/>
</dbReference>
<dbReference type="PANTHER" id="PTHR15337">
    <property type="entry name" value="ANTERIOR GRADIENT PROTEIN-RELATED"/>
    <property type="match status" value="1"/>
</dbReference>
<evidence type="ECO:0000256" key="1">
    <source>
        <dbReference type="ARBA" id="ARBA00007787"/>
    </source>
</evidence>
<dbReference type="InterPro" id="IPR012336">
    <property type="entry name" value="Thioredoxin-like_fold"/>
</dbReference>
<dbReference type="OrthoDB" id="35385at2157"/>
<gene>
    <name evidence="5" type="ORF">sm9_0308</name>
</gene>
<keyword evidence="3" id="KW-0813">Transport</keyword>
<dbReference type="PROSITE" id="PS51352">
    <property type="entry name" value="THIOREDOXIN_2"/>
    <property type="match status" value="1"/>
</dbReference>
<dbReference type="InterPro" id="IPR051099">
    <property type="entry name" value="AGR/TXD"/>
</dbReference>
<dbReference type="InterPro" id="IPR036249">
    <property type="entry name" value="Thioredoxin-like_sf"/>
</dbReference>
<dbReference type="GO" id="GO:0016853">
    <property type="term" value="F:isomerase activity"/>
    <property type="evidence" value="ECO:0007669"/>
    <property type="project" value="UniProtKB-KW"/>
</dbReference>
<keyword evidence="5" id="KW-0413">Isomerase</keyword>
<dbReference type="SUPFAM" id="SSF52833">
    <property type="entry name" value="Thioredoxin-like"/>
    <property type="match status" value="1"/>
</dbReference>
<comment type="similarity">
    <text evidence="1">Belongs to the glutaredoxin family.</text>
</comment>
<dbReference type="GeneID" id="26735282"/>
<evidence type="ECO:0000259" key="4">
    <source>
        <dbReference type="PROSITE" id="PS51352"/>
    </source>
</evidence>
<dbReference type="KEGG" id="mmil:sm9_0308"/>
<dbReference type="EMBL" id="CP011266">
    <property type="protein sequence ID" value="ALT68110.1"/>
    <property type="molecule type" value="Genomic_DNA"/>
</dbReference>
<dbReference type="AlphaFoldDB" id="A0A0U2L3G4"/>
<accession>A0A0U2L3G4</accession>
<feature type="domain" description="Thioredoxin" evidence="4">
    <location>
        <begin position="13"/>
        <end position="134"/>
    </location>
</feature>
<dbReference type="Proteomes" id="UP000067738">
    <property type="component" value="Chromosome"/>
</dbReference>
<reference evidence="5 6" key="1">
    <citation type="submission" date="2015-04" db="EMBL/GenBank/DDBJ databases">
        <title>The complete genome sequence of the rumen methanogen Methanobrevibacter millerae SM9.</title>
        <authorList>
            <person name="Leahy S.C."/>
            <person name="Kelly W.J."/>
            <person name="Pacheco D.M."/>
            <person name="Li D."/>
            <person name="Altermann E."/>
            <person name="Attwood G.T."/>
        </authorList>
    </citation>
    <scope>NUCLEOTIDE SEQUENCE [LARGE SCALE GENOMIC DNA]</scope>
    <source>
        <strain evidence="5 6">SM9</strain>
    </source>
</reference>
<evidence type="ECO:0000313" key="6">
    <source>
        <dbReference type="Proteomes" id="UP000067738"/>
    </source>
</evidence>
<dbReference type="PATRIC" id="fig|230361.4.peg.322"/>
<name>A0A0U2L3G4_9EURY</name>
<evidence type="ECO:0000256" key="3">
    <source>
        <dbReference type="ARBA" id="ARBA00022982"/>
    </source>
</evidence>
<evidence type="ECO:0000256" key="2">
    <source>
        <dbReference type="ARBA" id="ARBA00022729"/>
    </source>
</evidence>
<dbReference type="Gene3D" id="3.40.30.10">
    <property type="entry name" value="Glutaredoxin"/>
    <property type="match status" value="1"/>
</dbReference>